<feature type="DNA-binding region" description="Homeobox" evidence="9">
    <location>
        <begin position="236"/>
        <end position="295"/>
    </location>
</feature>
<evidence type="ECO:0000256" key="1">
    <source>
        <dbReference type="ARBA" id="ARBA00004123"/>
    </source>
</evidence>
<dbReference type="PROSITE" id="PS00027">
    <property type="entry name" value="HOMEOBOX_1"/>
    <property type="match status" value="1"/>
</dbReference>
<dbReference type="SUPFAM" id="SSF57716">
    <property type="entry name" value="Glucocorticoid receptor-like (DNA-binding domain)"/>
    <property type="match status" value="2"/>
</dbReference>
<dbReference type="OrthoDB" id="9990008at2759"/>
<dbReference type="GO" id="GO:0000977">
    <property type="term" value="F:RNA polymerase II transcription regulatory region sequence-specific DNA binding"/>
    <property type="evidence" value="ECO:0007669"/>
    <property type="project" value="TreeGrafter"/>
</dbReference>
<protein>
    <submittedName>
        <fullName evidence="15">Uncharacterized protein</fullName>
    </submittedName>
</protein>
<dbReference type="SMART" id="SM00389">
    <property type="entry name" value="HOX"/>
    <property type="match status" value="1"/>
</dbReference>
<name>A0A4U5NEB7_STECR</name>
<evidence type="ECO:0000256" key="9">
    <source>
        <dbReference type="PROSITE-ProRule" id="PRU00108"/>
    </source>
</evidence>
<feature type="domain" description="Homeobox" evidence="14">
    <location>
        <begin position="234"/>
        <end position="294"/>
    </location>
</feature>
<evidence type="ECO:0000256" key="3">
    <source>
        <dbReference type="ARBA" id="ARBA00022737"/>
    </source>
</evidence>
<keyword evidence="5 10" id="KW-0440">LIM domain</keyword>
<reference evidence="15 16" key="2">
    <citation type="journal article" date="2019" name="G3 (Bethesda)">
        <title>Hybrid Assembly of the Genome of the Entomopathogenic Nematode Steinernema carpocapsae Identifies the X-Chromosome.</title>
        <authorList>
            <person name="Serra L."/>
            <person name="Macchietto M."/>
            <person name="Macias-Munoz A."/>
            <person name="McGill C.J."/>
            <person name="Rodriguez I.M."/>
            <person name="Rodriguez B."/>
            <person name="Murad R."/>
            <person name="Mortazavi A."/>
        </authorList>
    </citation>
    <scope>NUCLEOTIDE SEQUENCE [LARGE SCALE GENOMIC DNA]</scope>
    <source>
        <strain evidence="15 16">ALL</strain>
    </source>
</reference>
<sequence length="368" mass="40970">MLFLALGEEEPHLQTSLDDSDSLIVRPSSTVATVLPDPCAITTSSGVRSAKVHFISGICIGCGLPIFDRHFLMIDSHSWHQGCLNCAICKTNLEEFGSCYLRDGVVYCRQDYSERFAKQCNRCSVYLDLNDMVMKARGRIYHVHCFVCSICQIPLEPGQMFALSEEGSLLCQNHYEPLLAFRTPLEAPIYETSDLMASLNASAKCKSSRRVKKEDILSDADTDMIDEESASGGSRSKRMRTSFKHHQLRTMKNYFHLNHNPDAKDLHSLAQKTGLTKRVLQVWFQNARAKYRRSHGQTSSGSVTIGGVAGTRETSSVSPSVVHSTSERSPSNGIDTSYFQSSCSPEMQSDDSGTSKTLSEFFEQNQML</sequence>
<dbReference type="InterPro" id="IPR001356">
    <property type="entry name" value="HD"/>
</dbReference>
<dbReference type="InterPro" id="IPR001781">
    <property type="entry name" value="Znf_LIM"/>
</dbReference>
<dbReference type="SUPFAM" id="SSF46689">
    <property type="entry name" value="Homeodomain-like"/>
    <property type="match status" value="1"/>
</dbReference>
<keyword evidence="6 9" id="KW-0238">DNA-binding</keyword>
<evidence type="ECO:0000256" key="12">
    <source>
        <dbReference type="SAM" id="MobiDB-lite"/>
    </source>
</evidence>
<dbReference type="Gene3D" id="1.10.10.60">
    <property type="entry name" value="Homeodomain-like"/>
    <property type="match status" value="1"/>
</dbReference>
<keyword evidence="3" id="KW-0677">Repeat</keyword>
<keyword evidence="16" id="KW-1185">Reference proteome</keyword>
<dbReference type="PANTHER" id="PTHR24208">
    <property type="entry name" value="LIM/HOMEOBOX PROTEIN LHX"/>
    <property type="match status" value="1"/>
</dbReference>
<dbReference type="PROSITE" id="PS50071">
    <property type="entry name" value="HOMEOBOX_2"/>
    <property type="match status" value="1"/>
</dbReference>
<dbReference type="Proteomes" id="UP000298663">
    <property type="component" value="Unassembled WGS sequence"/>
</dbReference>
<keyword evidence="7 9" id="KW-0371">Homeobox</keyword>
<comment type="caution">
    <text evidence="15">The sequence shown here is derived from an EMBL/GenBank/DDBJ whole genome shotgun (WGS) entry which is preliminary data.</text>
</comment>
<evidence type="ECO:0000313" key="16">
    <source>
        <dbReference type="Proteomes" id="UP000298663"/>
    </source>
</evidence>
<dbReference type="InterPro" id="IPR017970">
    <property type="entry name" value="Homeobox_CS"/>
</dbReference>
<keyword evidence="8 9" id="KW-0539">Nucleus</keyword>
<feature type="domain" description="LIM zinc-binding" evidence="13">
    <location>
        <begin position="57"/>
        <end position="118"/>
    </location>
</feature>
<dbReference type="STRING" id="34508.A0A4U5NEB7"/>
<evidence type="ECO:0000256" key="2">
    <source>
        <dbReference type="ARBA" id="ARBA00022723"/>
    </source>
</evidence>
<dbReference type="EMBL" id="AZBU02000004">
    <property type="protein sequence ID" value="TKR81104.1"/>
    <property type="molecule type" value="Genomic_DNA"/>
</dbReference>
<dbReference type="GO" id="GO:0045664">
    <property type="term" value="P:regulation of neuron differentiation"/>
    <property type="evidence" value="ECO:0007669"/>
    <property type="project" value="UniProtKB-ARBA"/>
</dbReference>
<dbReference type="GO" id="GO:0045944">
    <property type="term" value="P:positive regulation of transcription by RNA polymerase II"/>
    <property type="evidence" value="ECO:0007669"/>
    <property type="project" value="UniProtKB-ARBA"/>
</dbReference>
<evidence type="ECO:0000256" key="7">
    <source>
        <dbReference type="ARBA" id="ARBA00023155"/>
    </source>
</evidence>
<dbReference type="PANTHER" id="PTHR24208:SF168">
    <property type="entry name" value="PROTEIN APTEROUS"/>
    <property type="match status" value="1"/>
</dbReference>
<evidence type="ECO:0000313" key="15">
    <source>
        <dbReference type="EMBL" id="TKR81104.1"/>
    </source>
</evidence>
<dbReference type="FunFam" id="2.10.110.10:FF:000136">
    <property type="entry name" value="LIM domain family"/>
    <property type="match status" value="1"/>
</dbReference>
<feature type="compositionally biased region" description="Polar residues" evidence="12">
    <location>
        <begin position="327"/>
        <end position="356"/>
    </location>
</feature>
<dbReference type="Pfam" id="PF00412">
    <property type="entry name" value="LIM"/>
    <property type="match status" value="2"/>
</dbReference>
<evidence type="ECO:0000256" key="10">
    <source>
        <dbReference type="PROSITE-ProRule" id="PRU00125"/>
    </source>
</evidence>
<evidence type="ECO:0000256" key="8">
    <source>
        <dbReference type="ARBA" id="ARBA00023242"/>
    </source>
</evidence>
<accession>A0A4U5NEB7</accession>
<dbReference type="InterPro" id="IPR050453">
    <property type="entry name" value="LIM_Homeobox_TF"/>
</dbReference>
<proteinExistence type="predicted"/>
<dbReference type="GO" id="GO:0000981">
    <property type="term" value="F:DNA-binding transcription factor activity, RNA polymerase II-specific"/>
    <property type="evidence" value="ECO:0007669"/>
    <property type="project" value="InterPro"/>
</dbReference>
<comment type="subcellular location">
    <subcellularLocation>
        <location evidence="1 9 11">Nucleus</location>
    </subcellularLocation>
</comment>
<dbReference type="PROSITE" id="PS00478">
    <property type="entry name" value="LIM_DOMAIN_1"/>
    <property type="match status" value="1"/>
</dbReference>
<feature type="region of interest" description="Disordered" evidence="12">
    <location>
        <begin position="294"/>
        <end position="356"/>
    </location>
</feature>
<evidence type="ECO:0000256" key="5">
    <source>
        <dbReference type="ARBA" id="ARBA00023038"/>
    </source>
</evidence>
<reference evidence="15 16" key="1">
    <citation type="journal article" date="2015" name="Genome Biol.">
        <title>Comparative genomics of Steinernema reveals deeply conserved gene regulatory networks.</title>
        <authorList>
            <person name="Dillman A.R."/>
            <person name="Macchietto M."/>
            <person name="Porter C.F."/>
            <person name="Rogers A."/>
            <person name="Williams B."/>
            <person name="Antoshechkin I."/>
            <person name="Lee M.M."/>
            <person name="Goodwin Z."/>
            <person name="Lu X."/>
            <person name="Lewis E.E."/>
            <person name="Goodrich-Blair H."/>
            <person name="Stock S.P."/>
            <person name="Adams B.J."/>
            <person name="Sternberg P.W."/>
            <person name="Mortazavi A."/>
        </authorList>
    </citation>
    <scope>NUCLEOTIDE SEQUENCE [LARGE SCALE GENOMIC DNA]</scope>
    <source>
        <strain evidence="15 16">ALL</strain>
    </source>
</reference>
<gene>
    <name evidence="15" type="ORF">L596_015039</name>
</gene>
<dbReference type="AlphaFoldDB" id="A0A4U5NEB7"/>
<evidence type="ECO:0000256" key="6">
    <source>
        <dbReference type="ARBA" id="ARBA00023125"/>
    </source>
</evidence>
<feature type="domain" description="LIM zinc-binding" evidence="13">
    <location>
        <begin position="119"/>
        <end position="181"/>
    </location>
</feature>
<evidence type="ECO:0000256" key="4">
    <source>
        <dbReference type="ARBA" id="ARBA00022833"/>
    </source>
</evidence>
<dbReference type="Pfam" id="PF00046">
    <property type="entry name" value="Homeodomain"/>
    <property type="match status" value="1"/>
</dbReference>
<dbReference type="SMART" id="SM00132">
    <property type="entry name" value="LIM"/>
    <property type="match status" value="2"/>
</dbReference>
<dbReference type="InterPro" id="IPR009057">
    <property type="entry name" value="Homeodomain-like_sf"/>
</dbReference>
<dbReference type="GO" id="GO:0005634">
    <property type="term" value="C:nucleus"/>
    <property type="evidence" value="ECO:0007669"/>
    <property type="project" value="UniProtKB-SubCell"/>
</dbReference>
<keyword evidence="2 10" id="KW-0479">Metal-binding</keyword>
<dbReference type="FunFam" id="1.10.10.60:FF:000027">
    <property type="entry name" value="LIM/homeobox protein Lhx9"/>
    <property type="match status" value="1"/>
</dbReference>
<dbReference type="GO" id="GO:0007409">
    <property type="term" value="P:axonogenesis"/>
    <property type="evidence" value="ECO:0007669"/>
    <property type="project" value="UniProtKB-ARBA"/>
</dbReference>
<evidence type="ECO:0000259" key="13">
    <source>
        <dbReference type="PROSITE" id="PS50023"/>
    </source>
</evidence>
<feature type="compositionally biased region" description="Low complexity" evidence="12">
    <location>
        <begin position="314"/>
        <end position="324"/>
    </location>
</feature>
<evidence type="ECO:0000256" key="11">
    <source>
        <dbReference type="RuleBase" id="RU000682"/>
    </source>
</evidence>
<dbReference type="PROSITE" id="PS50023">
    <property type="entry name" value="LIM_DOMAIN_2"/>
    <property type="match status" value="2"/>
</dbReference>
<dbReference type="GO" id="GO:0046872">
    <property type="term" value="F:metal ion binding"/>
    <property type="evidence" value="ECO:0007669"/>
    <property type="project" value="UniProtKB-KW"/>
</dbReference>
<dbReference type="CDD" id="cd00086">
    <property type="entry name" value="homeodomain"/>
    <property type="match status" value="1"/>
</dbReference>
<organism evidence="15 16">
    <name type="scientific">Steinernema carpocapsae</name>
    <name type="common">Entomopathogenic nematode</name>
    <dbReference type="NCBI Taxonomy" id="34508"/>
    <lineage>
        <taxon>Eukaryota</taxon>
        <taxon>Metazoa</taxon>
        <taxon>Ecdysozoa</taxon>
        <taxon>Nematoda</taxon>
        <taxon>Chromadorea</taxon>
        <taxon>Rhabditida</taxon>
        <taxon>Tylenchina</taxon>
        <taxon>Panagrolaimomorpha</taxon>
        <taxon>Strongyloidoidea</taxon>
        <taxon>Steinernematidae</taxon>
        <taxon>Steinernema</taxon>
    </lineage>
</organism>
<evidence type="ECO:0000259" key="14">
    <source>
        <dbReference type="PROSITE" id="PS50071"/>
    </source>
</evidence>
<keyword evidence="4 10" id="KW-0862">Zinc</keyword>
<dbReference type="Gene3D" id="2.10.110.10">
    <property type="entry name" value="Cysteine Rich Protein"/>
    <property type="match status" value="2"/>
</dbReference>